<accession>A0A0L0DED0</accession>
<dbReference type="AlphaFoldDB" id="A0A0L0DED0"/>
<reference evidence="2 3" key="1">
    <citation type="submission" date="2010-05" db="EMBL/GenBank/DDBJ databases">
        <title>The Genome Sequence of Thecamonas trahens ATCC 50062.</title>
        <authorList>
            <consortium name="The Broad Institute Genome Sequencing Platform"/>
            <person name="Russ C."/>
            <person name="Cuomo C."/>
            <person name="Shea T."/>
            <person name="Young S.K."/>
            <person name="Zeng Q."/>
            <person name="Koehrsen M."/>
            <person name="Haas B."/>
            <person name="Borodovsky M."/>
            <person name="Guigo R."/>
            <person name="Alvarado L."/>
            <person name="Berlin A."/>
            <person name="Bochicchio J."/>
            <person name="Borenstein D."/>
            <person name="Chapman S."/>
            <person name="Chen Z."/>
            <person name="Freedman E."/>
            <person name="Gellesch M."/>
            <person name="Goldberg J."/>
            <person name="Griggs A."/>
            <person name="Gujja S."/>
            <person name="Heilman E."/>
            <person name="Heiman D."/>
            <person name="Hepburn T."/>
            <person name="Howarth C."/>
            <person name="Jen D."/>
            <person name="Larson L."/>
            <person name="Mehta T."/>
            <person name="Park D."/>
            <person name="Pearson M."/>
            <person name="Roberts A."/>
            <person name="Saif S."/>
            <person name="Shenoy N."/>
            <person name="Sisk P."/>
            <person name="Stolte C."/>
            <person name="Sykes S."/>
            <person name="Thomson T."/>
            <person name="Walk T."/>
            <person name="White J."/>
            <person name="Yandava C."/>
            <person name="Burger G."/>
            <person name="Gray M.W."/>
            <person name="Holland P.W.H."/>
            <person name="King N."/>
            <person name="Lang F.B.F."/>
            <person name="Roger A.J."/>
            <person name="Ruiz-Trillo I."/>
            <person name="Lander E."/>
            <person name="Nusbaum C."/>
        </authorList>
    </citation>
    <scope>NUCLEOTIDE SEQUENCE [LARGE SCALE GENOMIC DNA]</scope>
    <source>
        <strain evidence="2 3">ATCC 50062</strain>
    </source>
</reference>
<protein>
    <submittedName>
        <fullName evidence="2">Uncharacterized protein</fullName>
    </submittedName>
</protein>
<evidence type="ECO:0000313" key="3">
    <source>
        <dbReference type="Proteomes" id="UP000054408"/>
    </source>
</evidence>
<feature type="region of interest" description="Disordered" evidence="1">
    <location>
        <begin position="162"/>
        <end position="190"/>
    </location>
</feature>
<dbReference type="GeneID" id="25569537"/>
<dbReference type="Proteomes" id="UP000054408">
    <property type="component" value="Unassembled WGS sequence"/>
</dbReference>
<dbReference type="RefSeq" id="XP_013762601.1">
    <property type="nucleotide sequence ID" value="XM_013907147.1"/>
</dbReference>
<proteinExistence type="predicted"/>
<sequence>MAAGKAQLGLQCTTFQRRKPGTSDIDLYTSLPGHGIALYGVDRSDMFGSSKQRSRADIVDELNKALAADSSKAKNEAKTDIQAEAEEDVDVGSTHNAIPTRMTATVDIGGSRAEWDNDDELDSLPALRHKPSSHRVRWNMAATQEIVFSSYATLTTLTITEEEPMSGEERSATQSQSLSQSLTPEHSSERLEAIAELKAWGSTLSSTFSKIGSLLSEPMSSP</sequence>
<evidence type="ECO:0000256" key="1">
    <source>
        <dbReference type="SAM" id="MobiDB-lite"/>
    </source>
</evidence>
<gene>
    <name evidence="2" type="ORF">AMSG_11622</name>
</gene>
<dbReference type="EMBL" id="GL349435">
    <property type="protein sequence ID" value="KNC50654.1"/>
    <property type="molecule type" value="Genomic_DNA"/>
</dbReference>
<organism evidence="2 3">
    <name type="scientific">Thecamonas trahens ATCC 50062</name>
    <dbReference type="NCBI Taxonomy" id="461836"/>
    <lineage>
        <taxon>Eukaryota</taxon>
        <taxon>Apusozoa</taxon>
        <taxon>Apusomonadida</taxon>
        <taxon>Apusomonadidae</taxon>
        <taxon>Thecamonas</taxon>
    </lineage>
</organism>
<name>A0A0L0DED0_THETB</name>
<evidence type="ECO:0000313" key="2">
    <source>
        <dbReference type="EMBL" id="KNC50654.1"/>
    </source>
</evidence>
<keyword evidence="3" id="KW-1185">Reference proteome</keyword>